<dbReference type="Proteomes" id="UP001484239">
    <property type="component" value="Unassembled WGS sequence"/>
</dbReference>
<accession>A0ABU9E692</accession>
<comment type="caution">
    <text evidence="1">The sequence shown here is derived from an EMBL/GenBank/DDBJ whole genome shotgun (WGS) entry which is preliminary data.</text>
</comment>
<evidence type="ECO:0000313" key="1">
    <source>
        <dbReference type="EMBL" id="MEK9500252.1"/>
    </source>
</evidence>
<name>A0ABU9E692_9BACT</name>
<proteinExistence type="predicted"/>
<dbReference type="InterPro" id="IPR011042">
    <property type="entry name" value="6-blade_b-propeller_TolB-like"/>
</dbReference>
<protein>
    <submittedName>
        <fullName evidence="1">6-bladed beta-propeller</fullName>
    </submittedName>
</protein>
<dbReference type="EMBL" id="JBBHLI010000002">
    <property type="protein sequence ID" value="MEK9500252.1"/>
    <property type="molecule type" value="Genomic_DNA"/>
</dbReference>
<keyword evidence="2" id="KW-1185">Reference proteome</keyword>
<dbReference type="RefSeq" id="WP_405286422.1">
    <property type="nucleotide sequence ID" value="NZ_JBBHLI010000002.1"/>
</dbReference>
<dbReference type="Pfam" id="PF17170">
    <property type="entry name" value="DUF5128"/>
    <property type="match status" value="1"/>
</dbReference>
<gene>
    <name evidence="1" type="ORF">WI372_04625</name>
</gene>
<evidence type="ECO:0000313" key="2">
    <source>
        <dbReference type="Proteomes" id="UP001484239"/>
    </source>
</evidence>
<dbReference type="SUPFAM" id="SSF63829">
    <property type="entry name" value="Calcium-dependent phosphotriesterase"/>
    <property type="match status" value="1"/>
</dbReference>
<reference evidence="1 2" key="1">
    <citation type="submission" date="2024-02" db="EMBL/GenBank/DDBJ databases">
        <title>A novel Gemmatimonadota bacterium.</title>
        <authorList>
            <person name="Du Z.-J."/>
            <person name="Ye Y.-Q."/>
        </authorList>
    </citation>
    <scope>NUCLEOTIDE SEQUENCE [LARGE SCALE GENOMIC DNA]</scope>
    <source>
        <strain evidence="1 2">DH-20</strain>
    </source>
</reference>
<dbReference type="Gene3D" id="2.120.10.30">
    <property type="entry name" value="TolB, C-terminal domain"/>
    <property type="match status" value="1"/>
</dbReference>
<sequence length="180" mass="19521">MAPGGDRFAFVPESTPYQVLLFDGDGAFEATVGTRGDGPGEFQRIRIVRFDEHGRLWVVSRDGRRLDIFESDLALASSESVRHTASDRLWMITGVPSEEITVDEINDYYQDPDLDPDALIAAMVDHVTEVFDASDGRSLGVSRGDLTRSLTSATPFRLAGPETVELLELALEESGSAGGG</sequence>
<organism evidence="1 2">
    <name type="scientific">Gaopeijia maritima</name>
    <dbReference type="NCBI Taxonomy" id="3119007"/>
    <lineage>
        <taxon>Bacteria</taxon>
        <taxon>Pseudomonadati</taxon>
        <taxon>Gemmatimonadota</taxon>
        <taxon>Longimicrobiia</taxon>
        <taxon>Gaopeijiales</taxon>
        <taxon>Gaopeijiaceae</taxon>
        <taxon>Gaopeijia</taxon>
    </lineage>
</organism>